<proteinExistence type="predicted"/>
<dbReference type="EMBL" id="UINC01003139">
    <property type="protein sequence ID" value="SVA03691.1"/>
    <property type="molecule type" value="Genomic_DNA"/>
</dbReference>
<organism evidence="1">
    <name type="scientific">marine metagenome</name>
    <dbReference type="NCBI Taxonomy" id="408172"/>
    <lineage>
        <taxon>unclassified sequences</taxon>
        <taxon>metagenomes</taxon>
        <taxon>ecological metagenomes</taxon>
    </lineage>
</organism>
<protein>
    <submittedName>
        <fullName evidence="1">Uncharacterized protein</fullName>
    </submittedName>
</protein>
<name>A0A381SK11_9ZZZZ</name>
<accession>A0A381SK11</accession>
<gene>
    <name evidence="1" type="ORF">METZ01_LOCUS56545</name>
</gene>
<evidence type="ECO:0000313" key="1">
    <source>
        <dbReference type="EMBL" id="SVA03691.1"/>
    </source>
</evidence>
<dbReference type="AlphaFoldDB" id="A0A381SK11"/>
<reference evidence="1" key="1">
    <citation type="submission" date="2018-05" db="EMBL/GenBank/DDBJ databases">
        <authorList>
            <person name="Lanie J.A."/>
            <person name="Ng W.-L."/>
            <person name="Kazmierczak K.M."/>
            <person name="Andrzejewski T.M."/>
            <person name="Davidsen T.M."/>
            <person name="Wayne K.J."/>
            <person name="Tettelin H."/>
            <person name="Glass J.I."/>
            <person name="Rusch D."/>
            <person name="Podicherti R."/>
            <person name="Tsui H.-C.T."/>
            <person name="Winkler M.E."/>
        </authorList>
    </citation>
    <scope>NUCLEOTIDE SEQUENCE</scope>
</reference>
<sequence length="68" mass="6877">ITFEDVTGTVVSTGSSRLVTGAMIALDTVEEANMANDAIGSDELKSVVTLLLKNSAGSTLKTIYGAGA</sequence>
<feature type="non-terminal residue" evidence="1">
    <location>
        <position position="1"/>
    </location>
</feature>